<dbReference type="AlphaFoldDB" id="A0A396C5T9"/>
<evidence type="ECO:0000313" key="2">
    <source>
        <dbReference type="Proteomes" id="UP000266644"/>
    </source>
</evidence>
<sequence length="131" mass="14904">MKTQSLVRSLRELVVSIQLRKQKLRQGLIASAIPPRQNLSQLICETVVQPIVKEVCLVSEHKITFQHGTSTGYFYLLVKYRKFAVLYVPNPASGQIYIKFMNKNGAQCMPAKLLNDTDQITEYLNNFNSAI</sequence>
<gene>
    <name evidence="1" type="ORF">DW228_06530</name>
</gene>
<reference evidence="1 2" key="1">
    <citation type="submission" date="2018-08" db="EMBL/GenBank/DDBJ databases">
        <title>A genome reference for cultivated species of the human gut microbiota.</title>
        <authorList>
            <person name="Zou Y."/>
            <person name="Xue W."/>
            <person name="Luo G."/>
        </authorList>
    </citation>
    <scope>NUCLEOTIDE SEQUENCE [LARGE SCALE GENOMIC DNA]</scope>
    <source>
        <strain evidence="1 2">AM18-6</strain>
    </source>
</reference>
<dbReference type="RefSeq" id="WP_122330101.1">
    <property type="nucleotide sequence ID" value="NZ_JAQDYY010000001.1"/>
</dbReference>
<comment type="caution">
    <text evidence="1">The sequence shown here is derived from an EMBL/GenBank/DDBJ whole genome shotgun (WGS) entry which is preliminary data.</text>
</comment>
<proteinExistence type="predicted"/>
<protein>
    <submittedName>
        <fullName evidence="1">Uncharacterized protein</fullName>
    </submittedName>
</protein>
<dbReference type="EMBL" id="QRJE01000008">
    <property type="protein sequence ID" value="RHH14453.1"/>
    <property type="molecule type" value="Genomic_DNA"/>
</dbReference>
<name>A0A396C5T9_BACFG</name>
<accession>A0A396C5T9</accession>
<dbReference type="Proteomes" id="UP000266644">
    <property type="component" value="Unassembled WGS sequence"/>
</dbReference>
<organism evidence="1 2">
    <name type="scientific">Bacteroides fragilis</name>
    <dbReference type="NCBI Taxonomy" id="817"/>
    <lineage>
        <taxon>Bacteria</taxon>
        <taxon>Pseudomonadati</taxon>
        <taxon>Bacteroidota</taxon>
        <taxon>Bacteroidia</taxon>
        <taxon>Bacteroidales</taxon>
        <taxon>Bacteroidaceae</taxon>
        <taxon>Bacteroides</taxon>
    </lineage>
</organism>
<evidence type="ECO:0000313" key="1">
    <source>
        <dbReference type="EMBL" id="RHH14453.1"/>
    </source>
</evidence>